<organism evidence="1 2">
    <name type="scientific">Zostera marina</name>
    <name type="common">Eelgrass</name>
    <dbReference type="NCBI Taxonomy" id="29655"/>
    <lineage>
        <taxon>Eukaryota</taxon>
        <taxon>Viridiplantae</taxon>
        <taxon>Streptophyta</taxon>
        <taxon>Embryophyta</taxon>
        <taxon>Tracheophyta</taxon>
        <taxon>Spermatophyta</taxon>
        <taxon>Magnoliopsida</taxon>
        <taxon>Liliopsida</taxon>
        <taxon>Zosteraceae</taxon>
        <taxon>Zostera</taxon>
    </lineage>
</organism>
<dbReference type="AlphaFoldDB" id="A0A0K9Q5R5"/>
<dbReference type="STRING" id="29655.A0A0K9Q5R5"/>
<dbReference type="GO" id="GO:0009416">
    <property type="term" value="P:response to light stimulus"/>
    <property type="evidence" value="ECO:0007669"/>
    <property type="project" value="InterPro"/>
</dbReference>
<dbReference type="GO" id="GO:0009507">
    <property type="term" value="C:chloroplast"/>
    <property type="evidence" value="ECO:0007669"/>
    <property type="project" value="InterPro"/>
</dbReference>
<gene>
    <name evidence="1" type="ORF">ZOSMA_10G01760</name>
</gene>
<name>A0A0K9Q5R5_ZOSMR</name>
<evidence type="ECO:0000313" key="1">
    <source>
        <dbReference type="EMBL" id="KMZ75907.1"/>
    </source>
</evidence>
<reference evidence="2" key="1">
    <citation type="journal article" date="2016" name="Nature">
        <title>The genome of the seagrass Zostera marina reveals angiosperm adaptation to the sea.</title>
        <authorList>
            <person name="Olsen J.L."/>
            <person name="Rouze P."/>
            <person name="Verhelst B."/>
            <person name="Lin Y.-C."/>
            <person name="Bayer T."/>
            <person name="Collen J."/>
            <person name="Dattolo E."/>
            <person name="De Paoli E."/>
            <person name="Dittami S."/>
            <person name="Maumus F."/>
            <person name="Michel G."/>
            <person name="Kersting A."/>
            <person name="Lauritano C."/>
            <person name="Lohaus R."/>
            <person name="Toepel M."/>
            <person name="Tonon T."/>
            <person name="Vanneste K."/>
            <person name="Amirebrahimi M."/>
            <person name="Brakel J."/>
            <person name="Bostroem C."/>
            <person name="Chovatia M."/>
            <person name="Grimwood J."/>
            <person name="Jenkins J.W."/>
            <person name="Jueterbock A."/>
            <person name="Mraz A."/>
            <person name="Stam W.T."/>
            <person name="Tice H."/>
            <person name="Bornberg-Bauer E."/>
            <person name="Green P.J."/>
            <person name="Pearson G.A."/>
            <person name="Procaccini G."/>
            <person name="Duarte C.M."/>
            <person name="Schmutz J."/>
            <person name="Reusch T.B.H."/>
            <person name="Van de Peer Y."/>
        </authorList>
    </citation>
    <scope>NUCLEOTIDE SEQUENCE [LARGE SCALE GENOMIC DNA]</scope>
    <source>
        <strain evidence="2">cv. Finnish</strain>
    </source>
</reference>
<dbReference type="PANTHER" id="PTHR35720">
    <property type="entry name" value="PROTEIN PLASTID TRANSCRIPTIONALLY ACTIVE 12, CHLOROPLASTIC"/>
    <property type="match status" value="1"/>
</dbReference>
<sequence>MAETGQIKLYGDHPTMTESALAKTRKEVFKEERVEVERRRLEEIGPIAQCSESVEAWTILFDYV</sequence>
<accession>A0A0K9Q5R5</accession>
<dbReference type="InterPro" id="IPR034581">
    <property type="entry name" value="PTAC12"/>
</dbReference>
<keyword evidence="2" id="KW-1185">Reference proteome</keyword>
<evidence type="ECO:0000313" key="2">
    <source>
        <dbReference type="Proteomes" id="UP000036987"/>
    </source>
</evidence>
<dbReference type="Proteomes" id="UP000036987">
    <property type="component" value="Unassembled WGS sequence"/>
</dbReference>
<comment type="caution">
    <text evidence="1">The sequence shown here is derived from an EMBL/GenBank/DDBJ whole genome shotgun (WGS) entry which is preliminary data.</text>
</comment>
<dbReference type="GO" id="GO:0006355">
    <property type="term" value="P:regulation of DNA-templated transcription"/>
    <property type="evidence" value="ECO:0007669"/>
    <property type="project" value="InterPro"/>
</dbReference>
<protein>
    <submittedName>
        <fullName evidence="1">Uncharacterized protein</fullName>
    </submittedName>
</protein>
<dbReference type="GO" id="GO:0090228">
    <property type="term" value="P:positive regulation of red or far-red light signaling pathway"/>
    <property type="evidence" value="ECO:0007669"/>
    <property type="project" value="InterPro"/>
</dbReference>
<proteinExistence type="predicted"/>
<dbReference type="GO" id="GO:0005634">
    <property type="term" value="C:nucleus"/>
    <property type="evidence" value="ECO:0007669"/>
    <property type="project" value="InterPro"/>
</dbReference>
<dbReference type="EMBL" id="LFYR01000113">
    <property type="protein sequence ID" value="KMZ75907.1"/>
    <property type="molecule type" value="Genomic_DNA"/>
</dbReference>
<dbReference type="PANTHER" id="PTHR35720:SF1">
    <property type="entry name" value="PROTEIN PLASTID TRANSCRIPTIONALLY ACTIVE 12, CHLOROPLASTIC"/>
    <property type="match status" value="1"/>
</dbReference>